<dbReference type="GO" id="GO:0005774">
    <property type="term" value="C:vacuolar membrane"/>
    <property type="evidence" value="ECO:0007669"/>
    <property type="project" value="UniProtKB-SubCell"/>
</dbReference>
<dbReference type="EMBL" id="JABSTR010000002">
    <property type="protein sequence ID" value="KAH9364368.1"/>
    <property type="molecule type" value="Genomic_DNA"/>
</dbReference>
<name>A0A9J6FPL2_HAELO</name>
<dbReference type="Gene3D" id="3.40.50.300">
    <property type="entry name" value="P-loop containing nucleotide triphosphate hydrolases"/>
    <property type="match status" value="1"/>
</dbReference>
<sequence length="618" mass="66315">MHGAFFSGCCCGMVKSSLEVTRAIGRLAGAYGPVSLLCFVASAGAVALQQLYIKRWTDAMGRGGDSSNWIGGLVGVCLSDVAFRTVGGLLLAGSALRVSGRMHRGMLEHVMGSPVSFFDETPRGRILTRFSVDMDAVDTRLFLGTKQCLQNALITLAKLAVVGTQTPPVIVIGALAAAVVVCATKWGIQASNATRYLESRQLARLLQHVTETRDSLSTVRCLGAVARFQRHYERISNLSIRAFTAFTMCFRFTRFVSGACGLVVVLAALVLVACMPLDDGQDPGSTIGLALSSSLSIPIMMVSLCLSLFIVLQTTVAFERNLEYMELPAEVDVERCAADDGNADDALLAVASAEGAWPTEGLVKFEKYSASYRPGILPDVLKGVTFVVNPQEKVGVVGRTGAGKSSLVLALLRVLRASQGRILIDGVDISTVSLRRLRSAVTVIPQDPSLMRGSLRDNLDPTGQHSDDQLWKALRQAHLAHLVAGRPQGLLLETGDGGGNFSVGQRQLVCLARALLRGPKILILDEATSQMDGDTDRLIQATLREAFSHCTVMAIAHRIHTVLDYDKILVMAEGSVLEYGPVMELIHNPSSAFYAMAKSAGALPLEQKTRDSFSFTQL</sequence>
<dbReference type="Gene3D" id="1.20.1560.10">
    <property type="entry name" value="ABC transporter type 1, transmembrane domain"/>
    <property type="match status" value="1"/>
</dbReference>
<feature type="domain" description="ABC transporter" evidence="10">
    <location>
        <begin position="363"/>
        <end position="598"/>
    </location>
</feature>
<feature type="transmembrane region" description="Helical" evidence="9">
    <location>
        <begin position="73"/>
        <end position="96"/>
    </location>
</feature>
<keyword evidence="2" id="KW-0813">Transport</keyword>
<dbReference type="SUPFAM" id="SSF90123">
    <property type="entry name" value="ABC transporter transmembrane region"/>
    <property type="match status" value="1"/>
</dbReference>
<dbReference type="InterPro" id="IPR027417">
    <property type="entry name" value="P-loop_NTPase"/>
</dbReference>
<dbReference type="InterPro" id="IPR036640">
    <property type="entry name" value="ABC1_TM_sf"/>
</dbReference>
<dbReference type="PROSITE" id="PS50893">
    <property type="entry name" value="ABC_TRANSPORTER_2"/>
    <property type="match status" value="1"/>
</dbReference>
<evidence type="ECO:0000256" key="1">
    <source>
        <dbReference type="ARBA" id="ARBA00004128"/>
    </source>
</evidence>
<evidence type="ECO:0000256" key="4">
    <source>
        <dbReference type="ARBA" id="ARBA00022737"/>
    </source>
</evidence>
<evidence type="ECO:0000256" key="7">
    <source>
        <dbReference type="ARBA" id="ARBA00022989"/>
    </source>
</evidence>
<evidence type="ECO:0000259" key="10">
    <source>
        <dbReference type="PROSITE" id="PS50893"/>
    </source>
</evidence>
<dbReference type="Pfam" id="PF00664">
    <property type="entry name" value="ABC_membrane"/>
    <property type="match status" value="1"/>
</dbReference>
<keyword evidence="5" id="KW-0547">Nucleotide-binding</keyword>
<proteinExistence type="predicted"/>
<gene>
    <name evidence="12" type="ORF">HPB48_021715</name>
</gene>
<dbReference type="GO" id="GO:0016887">
    <property type="term" value="F:ATP hydrolysis activity"/>
    <property type="evidence" value="ECO:0007669"/>
    <property type="project" value="InterPro"/>
</dbReference>
<dbReference type="InterPro" id="IPR017871">
    <property type="entry name" value="ABC_transporter-like_CS"/>
</dbReference>
<dbReference type="GO" id="GO:0140359">
    <property type="term" value="F:ABC-type transporter activity"/>
    <property type="evidence" value="ECO:0007669"/>
    <property type="project" value="InterPro"/>
</dbReference>
<dbReference type="SUPFAM" id="SSF52540">
    <property type="entry name" value="P-loop containing nucleoside triphosphate hydrolases"/>
    <property type="match status" value="1"/>
</dbReference>
<protein>
    <submittedName>
        <fullName evidence="12">Uncharacterized protein</fullName>
    </submittedName>
</protein>
<evidence type="ECO:0000256" key="6">
    <source>
        <dbReference type="ARBA" id="ARBA00022840"/>
    </source>
</evidence>
<evidence type="ECO:0000259" key="11">
    <source>
        <dbReference type="PROSITE" id="PS50929"/>
    </source>
</evidence>
<evidence type="ECO:0000256" key="8">
    <source>
        <dbReference type="ARBA" id="ARBA00023136"/>
    </source>
</evidence>
<dbReference type="Proteomes" id="UP000821853">
    <property type="component" value="Chromosome 10"/>
</dbReference>
<keyword evidence="13" id="KW-1185">Reference proteome</keyword>
<dbReference type="GO" id="GO:0005524">
    <property type="term" value="F:ATP binding"/>
    <property type="evidence" value="ECO:0007669"/>
    <property type="project" value="UniProtKB-KW"/>
</dbReference>
<dbReference type="Pfam" id="PF00005">
    <property type="entry name" value="ABC_tran"/>
    <property type="match status" value="1"/>
</dbReference>
<evidence type="ECO:0000256" key="5">
    <source>
        <dbReference type="ARBA" id="ARBA00022741"/>
    </source>
</evidence>
<feature type="domain" description="ABC transmembrane type-1" evidence="11">
    <location>
        <begin position="34"/>
        <end position="304"/>
    </location>
</feature>
<keyword evidence="8 9" id="KW-0472">Membrane</keyword>
<dbReference type="InterPro" id="IPR050173">
    <property type="entry name" value="ABC_transporter_C-like"/>
</dbReference>
<dbReference type="CDD" id="cd03244">
    <property type="entry name" value="ABCC_MRP_domain2"/>
    <property type="match status" value="1"/>
</dbReference>
<dbReference type="InterPro" id="IPR011527">
    <property type="entry name" value="ABC1_TM_dom"/>
</dbReference>
<dbReference type="VEuPathDB" id="VectorBase:HLOH_059822"/>
<dbReference type="PROSITE" id="PS00211">
    <property type="entry name" value="ABC_TRANSPORTER_1"/>
    <property type="match status" value="1"/>
</dbReference>
<keyword evidence="6" id="KW-0067">ATP-binding</keyword>
<feature type="transmembrane region" description="Helical" evidence="9">
    <location>
        <begin position="295"/>
        <end position="318"/>
    </location>
</feature>
<dbReference type="PANTHER" id="PTHR24223:SF443">
    <property type="entry name" value="MULTIDRUG-RESISTANCE LIKE PROTEIN 1, ISOFORM I"/>
    <property type="match status" value="1"/>
</dbReference>
<evidence type="ECO:0000256" key="3">
    <source>
        <dbReference type="ARBA" id="ARBA00022692"/>
    </source>
</evidence>
<keyword evidence="3 9" id="KW-0812">Transmembrane</keyword>
<reference evidence="12 13" key="1">
    <citation type="journal article" date="2020" name="Cell">
        <title>Large-Scale Comparative Analyses of Tick Genomes Elucidate Their Genetic Diversity and Vector Capacities.</title>
        <authorList>
            <consortium name="Tick Genome and Microbiome Consortium (TIGMIC)"/>
            <person name="Jia N."/>
            <person name="Wang J."/>
            <person name="Shi W."/>
            <person name="Du L."/>
            <person name="Sun Y."/>
            <person name="Zhan W."/>
            <person name="Jiang J.F."/>
            <person name="Wang Q."/>
            <person name="Zhang B."/>
            <person name="Ji P."/>
            <person name="Bell-Sakyi L."/>
            <person name="Cui X.M."/>
            <person name="Yuan T.T."/>
            <person name="Jiang B.G."/>
            <person name="Yang W.F."/>
            <person name="Lam T.T."/>
            <person name="Chang Q.C."/>
            <person name="Ding S.J."/>
            <person name="Wang X.J."/>
            <person name="Zhu J.G."/>
            <person name="Ruan X.D."/>
            <person name="Zhao L."/>
            <person name="Wei J.T."/>
            <person name="Ye R.Z."/>
            <person name="Que T.C."/>
            <person name="Du C.H."/>
            <person name="Zhou Y.H."/>
            <person name="Cheng J.X."/>
            <person name="Dai P.F."/>
            <person name="Guo W.B."/>
            <person name="Han X.H."/>
            <person name="Huang E.J."/>
            <person name="Li L.F."/>
            <person name="Wei W."/>
            <person name="Gao Y.C."/>
            <person name="Liu J.Z."/>
            <person name="Shao H.Z."/>
            <person name="Wang X."/>
            <person name="Wang C.C."/>
            <person name="Yang T.C."/>
            <person name="Huo Q.B."/>
            <person name="Li W."/>
            <person name="Chen H.Y."/>
            <person name="Chen S.E."/>
            <person name="Zhou L.G."/>
            <person name="Ni X.B."/>
            <person name="Tian J.H."/>
            <person name="Sheng Y."/>
            <person name="Liu T."/>
            <person name="Pan Y.S."/>
            <person name="Xia L.Y."/>
            <person name="Li J."/>
            <person name="Zhao F."/>
            <person name="Cao W.C."/>
        </authorList>
    </citation>
    <scope>NUCLEOTIDE SEQUENCE [LARGE SCALE GENOMIC DNA]</scope>
    <source>
        <strain evidence="12">HaeL-2018</strain>
    </source>
</reference>
<dbReference type="AlphaFoldDB" id="A0A9J6FPL2"/>
<dbReference type="OMA" id="ARRYWVG"/>
<comment type="subcellular location">
    <subcellularLocation>
        <location evidence="1">Vacuole membrane</location>
        <topology evidence="1">Multi-pass membrane protein</topology>
    </subcellularLocation>
</comment>
<feature type="transmembrane region" description="Helical" evidence="9">
    <location>
        <begin position="255"/>
        <end position="275"/>
    </location>
</feature>
<dbReference type="OrthoDB" id="6501978at2759"/>
<dbReference type="InterPro" id="IPR003593">
    <property type="entry name" value="AAA+_ATPase"/>
</dbReference>
<dbReference type="PANTHER" id="PTHR24223">
    <property type="entry name" value="ATP-BINDING CASSETTE SUB-FAMILY C"/>
    <property type="match status" value="1"/>
</dbReference>
<keyword evidence="7 9" id="KW-1133">Transmembrane helix</keyword>
<dbReference type="PROSITE" id="PS50929">
    <property type="entry name" value="ABC_TM1F"/>
    <property type="match status" value="1"/>
</dbReference>
<accession>A0A9J6FPL2</accession>
<keyword evidence="4" id="KW-0677">Repeat</keyword>
<comment type="caution">
    <text evidence="12">The sequence shown here is derived from an EMBL/GenBank/DDBJ whole genome shotgun (WGS) entry which is preliminary data.</text>
</comment>
<evidence type="ECO:0000256" key="2">
    <source>
        <dbReference type="ARBA" id="ARBA00022448"/>
    </source>
</evidence>
<dbReference type="SMART" id="SM00382">
    <property type="entry name" value="AAA"/>
    <property type="match status" value="1"/>
</dbReference>
<evidence type="ECO:0000313" key="12">
    <source>
        <dbReference type="EMBL" id="KAH9364368.1"/>
    </source>
</evidence>
<dbReference type="FunFam" id="3.40.50.300:FF:000838">
    <property type="entry name" value="ABC multidrug transporter (Eurofung)"/>
    <property type="match status" value="1"/>
</dbReference>
<evidence type="ECO:0000256" key="9">
    <source>
        <dbReference type="SAM" id="Phobius"/>
    </source>
</evidence>
<organism evidence="12 13">
    <name type="scientific">Haemaphysalis longicornis</name>
    <name type="common">Bush tick</name>
    <dbReference type="NCBI Taxonomy" id="44386"/>
    <lineage>
        <taxon>Eukaryota</taxon>
        <taxon>Metazoa</taxon>
        <taxon>Ecdysozoa</taxon>
        <taxon>Arthropoda</taxon>
        <taxon>Chelicerata</taxon>
        <taxon>Arachnida</taxon>
        <taxon>Acari</taxon>
        <taxon>Parasitiformes</taxon>
        <taxon>Ixodida</taxon>
        <taxon>Ixodoidea</taxon>
        <taxon>Ixodidae</taxon>
        <taxon>Haemaphysalinae</taxon>
        <taxon>Haemaphysalis</taxon>
    </lineage>
</organism>
<feature type="transmembrane region" description="Helical" evidence="9">
    <location>
        <begin position="30"/>
        <end position="53"/>
    </location>
</feature>
<dbReference type="InterPro" id="IPR003439">
    <property type="entry name" value="ABC_transporter-like_ATP-bd"/>
</dbReference>
<evidence type="ECO:0000313" key="13">
    <source>
        <dbReference type="Proteomes" id="UP000821853"/>
    </source>
</evidence>